<accession>A0A6D2JYG6</accession>
<comment type="caution">
    <text evidence="6">The sequence shown here is derived from an EMBL/GenBank/DDBJ whole genome shotgun (WGS) entry which is preliminary data.</text>
</comment>
<keyword evidence="2" id="KW-0812">Transmembrane</keyword>
<dbReference type="Pfam" id="PF01061">
    <property type="entry name" value="ABC2_membrane"/>
    <property type="match status" value="1"/>
</dbReference>
<keyword evidence="3" id="KW-1133">Transmembrane helix</keyword>
<comment type="subcellular location">
    <subcellularLocation>
        <location evidence="1">Membrane</location>
        <topology evidence="1">Multi-pass membrane protein</topology>
    </subcellularLocation>
</comment>
<evidence type="ECO:0000256" key="4">
    <source>
        <dbReference type="ARBA" id="ARBA00023136"/>
    </source>
</evidence>
<dbReference type="OrthoDB" id="66620at2759"/>
<evidence type="ECO:0000313" key="7">
    <source>
        <dbReference type="Proteomes" id="UP000467841"/>
    </source>
</evidence>
<evidence type="ECO:0000313" key="6">
    <source>
        <dbReference type="EMBL" id="CAA7042197.1"/>
    </source>
</evidence>
<proteinExistence type="predicted"/>
<dbReference type="InterPro" id="IPR013525">
    <property type="entry name" value="ABC2_TM"/>
</dbReference>
<organism evidence="6 7">
    <name type="scientific">Microthlaspi erraticum</name>
    <dbReference type="NCBI Taxonomy" id="1685480"/>
    <lineage>
        <taxon>Eukaryota</taxon>
        <taxon>Viridiplantae</taxon>
        <taxon>Streptophyta</taxon>
        <taxon>Embryophyta</taxon>
        <taxon>Tracheophyta</taxon>
        <taxon>Spermatophyta</taxon>
        <taxon>Magnoliopsida</taxon>
        <taxon>eudicotyledons</taxon>
        <taxon>Gunneridae</taxon>
        <taxon>Pentapetalae</taxon>
        <taxon>rosids</taxon>
        <taxon>malvids</taxon>
        <taxon>Brassicales</taxon>
        <taxon>Brassicaceae</taxon>
        <taxon>Coluteocarpeae</taxon>
        <taxon>Microthlaspi</taxon>
    </lineage>
</organism>
<evidence type="ECO:0000256" key="2">
    <source>
        <dbReference type="ARBA" id="ARBA00022692"/>
    </source>
</evidence>
<sequence length="271" mass="31714">MIVIGKRSILNSRRQPELFGMRLRSVMVTGIIVDTMFMKLDNSRKGVQERLGFFAFAMSTTFYNCAEAGVSTRALHIHERNRLLEIIVRPLSVHNLDPFSRLSRRKLCSHHVLGRWSRLRCHWFPLLLLLHHPGLVLGRKLLRDVPVRRRIECDARIHRRRSDPCLFPPLLQILHLPGPNPSLLDLVPLLLPREIPIRRNTSSVRFRFSTIRRSGRCREIESPKEHERRFGGQYDSGDMRDYGDRHSEAARDYIYQQMKLFVDHCSLGILL</sequence>
<evidence type="ECO:0000256" key="3">
    <source>
        <dbReference type="ARBA" id="ARBA00022989"/>
    </source>
</evidence>
<evidence type="ECO:0000259" key="5">
    <source>
        <dbReference type="Pfam" id="PF01061"/>
    </source>
</evidence>
<dbReference type="Proteomes" id="UP000467841">
    <property type="component" value="Unassembled WGS sequence"/>
</dbReference>
<keyword evidence="4" id="KW-0472">Membrane</keyword>
<dbReference type="AlphaFoldDB" id="A0A6D2JYG6"/>
<gene>
    <name evidence="6" type="ORF">MERR_LOCUS29432</name>
</gene>
<feature type="domain" description="ABC-2 type transporter transmembrane" evidence="5">
    <location>
        <begin position="3"/>
        <end position="68"/>
    </location>
</feature>
<dbReference type="GO" id="GO:0016020">
    <property type="term" value="C:membrane"/>
    <property type="evidence" value="ECO:0007669"/>
    <property type="project" value="UniProtKB-SubCell"/>
</dbReference>
<dbReference type="GO" id="GO:0140359">
    <property type="term" value="F:ABC-type transporter activity"/>
    <property type="evidence" value="ECO:0007669"/>
    <property type="project" value="InterPro"/>
</dbReference>
<keyword evidence="7" id="KW-1185">Reference proteome</keyword>
<protein>
    <recommendedName>
        <fullName evidence="5">ABC-2 type transporter transmembrane domain-containing protein</fullName>
    </recommendedName>
</protein>
<name>A0A6D2JYG6_9BRAS</name>
<reference evidence="6" key="1">
    <citation type="submission" date="2020-01" db="EMBL/GenBank/DDBJ databases">
        <authorList>
            <person name="Mishra B."/>
        </authorList>
    </citation>
    <scope>NUCLEOTIDE SEQUENCE [LARGE SCALE GENOMIC DNA]</scope>
</reference>
<evidence type="ECO:0000256" key="1">
    <source>
        <dbReference type="ARBA" id="ARBA00004141"/>
    </source>
</evidence>
<dbReference type="EMBL" id="CACVBM020001262">
    <property type="protein sequence ID" value="CAA7042197.1"/>
    <property type="molecule type" value="Genomic_DNA"/>
</dbReference>